<accession>A0ACC1NXT6</accession>
<name>A0ACC1NXT6_9APHY</name>
<comment type="caution">
    <text evidence="1">The sequence shown here is derived from an EMBL/GenBank/DDBJ whole genome shotgun (WGS) entry which is preliminary data.</text>
</comment>
<dbReference type="EMBL" id="JANSHE010003843">
    <property type="protein sequence ID" value="KAJ2984135.1"/>
    <property type="molecule type" value="Genomic_DNA"/>
</dbReference>
<evidence type="ECO:0000313" key="2">
    <source>
        <dbReference type="Proteomes" id="UP001144978"/>
    </source>
</evidence>
<gene>
    <name evidence="1" type="ORF">NUW54_g10559</name>
</gene>
<sequence length="177" mass="19504">MAPRRPPGDLNKSTWPSSLATVSTPLTTFTLPPPSPKLPCFIHPFRVSFTSPSASLASTHAPPLPLRILISLLVRLFPFSALYPFQTLLDSLSLRSTTLSVRLLPDRSDKSSRSDKSICYRLLDTTTTATGRQRNNNRQLATVFFPCSTLRHQPSTTGLPVPRSAHQGHGERLDKST</sequence>
<reference evidence="1" key="1">
    <citation type="submission" date="2022-08" db="EMBL/GenBank/DDBJ databases">
        <title>Genome Sequence of Pycnoporus sanguineus.</title>
        <authorList>
            <person name="Buettner E."/>
        </authorList>
    </citation>
    <scope>NUCLEOTIDE SEQUENCE</scope>
    <source>
        <strain evidence="1">CG-C14</strain>
    </source>
</reference>
<keyword evidence="2" id="KW-1185">Reference proteome</keyword>
<evidence type="ECO:0000313" key="1">
    <source>
        <dbReference type="EMBL" id="KAJ2984135.1"/>
    </source>
</evidence>
<protein>
    <submittedName>
        <fullName evidence="1">Uncharacterized protein</fullName>
    </submittedName>
</protein>
<proteinExistence type="predicted"/>
<dbReference type="Proteomes" id="UP001144978">
    <property type="component" value="Unassembled WGS sequence"/>
</dbReference>
<organism evidence="1 2">
    <name type="scientific">Trametes sanguinea</name>
    <dbReference type="NCBI Taxonomy" id="158606"/>
    <lineage>
        <taxon>Eukaryota</taxon>
        <taxon>Fungi</taxon>
        <taxon>Dikarya</taxon>
        <taxon>Basidiomycota</taxon>
        <taxon>Agaricomycotina</taxon>
        <taxon>Agaricomycetes</taxon>
        <taxon>Polyporales</taxon>
        <taxon>Polyporaceae</taxon>
        <taxon>Trametes</taxon>
    </lineage>
</organism>